<dbReference type="InterPro" id="IPR036615">
    <property type="entry name" value="Mur_ligase_C_dom_sf"/>
</dbReference>
<dbReference type="Gene3D" id="3.40.1190.10">
    <property type="entry name" value="Mur-like, catalytic domain"/>
    <property type="match status" value="1"/>
</dbReference>
<dbReference type="InterPro" id="IPR023600">
    <property type="entry name" value="Folylpolyglutamate_synth_euk"/>
</dbReference>
<feature type="binding site" evidence="18">
    <location>
        <position position="311"/>
    </location>
    <ligand>
        <name>ATP</name>
        <dbReference type="ChEBI" id="CHEBI:30616"/>
    </ligand>
</feature>
<keyword evidence="10 18" id="KW-0547">Nucleotide-binding</keyword>
<keyword evidence="7 17" id="KW-0554">One-carbon metabolism</keyword>
<organism evidence="20 21">
    <name type="scientific">Vermiconidia calcicola</name>
    <dbReference type="NCBI Taxonomy" id="1690605"/>
    <lineage>
        <taxon>Eukaryota</taxon>
        <taxon>Fungi</taxon>
        <taxon>Dikarya</taxon>
        <taxon>Ascomycota</taxon>
        <taxon>Pezizomycotina</taxon>
        <taxon>Dothideomycetes</taxon>
        <taxon>Dothideomycetidae</taxon>
        <taxon>Mycosphaerellales</taxon>
        <taxon>Extremaceae</taxon>
        <taxon>Vermiconidia</taxon>
    </lineage>
</organism>
<dbReference type="GO" id="GO:0005743">
    <property type="term" value="C:mitochondrial inner membrane"/>
    <property type="evidence" value="ECO:0007669"/>
    <property type="project" value="UniProtKB-SubCell"/>
</dbReference>
<dbReference type="PIRSF" id="PIRSF038895">
    <property type="entry name" value="FPGS"/>
    <property type="match status" value="1"/>
</dbReference>
<dbReference type="EMBL" id="JAXLQG010000041">
    <property type="protein sequence ID" value="KAK5527601.1"/>
    <property type="molecule type" value="Genomic_DNA"/>
</dbReference>
<evidence type="ECO:0000256" key="18">
    <source>
        <dbReference type="PIRSR" id="PIRSR038895-1"/>
    </source>
</evidence>
<gene>
    <name evidence="20" type="ORF">LTR25_011050</name>
</gene>
<dbReference type="NCBIfam" id="TIGR01499">
    <property type="entry name" value="folC"/>
    <property type="match status" value="1"/>
</dbReference>
<comment type="subcellular location">
    <subcellularLocation>
        <location evidence="3">Cytoplasm</location>
    </subcellularLocation>
    <subcellularLocation>
        <location evidence="1">Mitochondrion inner membrane</location>
    </subcellularLocation>
    <subcellularLocation>
        <location evidence="2">Mitochondrion matrix</location>
    </subcellularLocation>
</comment>
<keyword evidence="11" id="KW-0999">Mitochondrion inner membrane</keyword>
<dbReference type="SUPFAM" id="SSF53244">
    <property type="entry name" value="MurD-like peptide ligases, peptide-binding domain"/>
    <property type="match status" value="1"/>
</dbReference>
<comment type="function">
    <text evidence="17">Catalyzes conversion of folates to polyglutamate derivatives allowing concentration of folate compounds in the cell and the intracellular retention of these cofactors, which are important substrates for most of the folate-dependent enzymes that are involved in one-carbon transfer reactions involved in purine, pyrimidine and amino acid synthesis.</text>
</comment>
<dbReference type="GO" id="GO:0046872">
    <property type="term" value="F:metal ion binding"/>
    <property type="evidence" value="ECO:0007669"/>
    <property type="project" value="UniProtKB-KW"/>
</dbReference>
<comment type="caution">
    <text evidence="20">The sequence shown here is derived from an EMBL/GenBank/DDBJ whole genome shotgun (WGS) entry which is preliminary data.</text>
</comment>
<feature type="binding site" evidence="18">
    <location>
        <position position="297"/>
    </location>
    <ligand>
        <name>ATP</name>
        <dbReference type="ChEBI" id="CHEBI:30616"/>
    </ligand>
</feature>
<evidence type="ECO:0000256" key="11">
    <source>
        <dbReference type="ARBA" id="ARBA00022792"/>
    </source>
</evidence>
<dbReference type="PANTHER" id="PTHR11136:SF5">
    <property type="entry name" value="FOLYLPOLYGLUTAMATE SYNTHASE, MITOCHONDRIAL"/>
    <property type="match status" value="1"/>
</dbReference>
<dbReference type="Proteomes" id="UP001345827">
    <property type="component" value="Unassembled WGS sequence"/>
</dbReference>
<dbReference type="EC" id="6.3.2.17" evidence="17"/>
<evidence type="ECO:0000256" key="6">
    <source>
        <dbReference type="ARBA" id="ARBA00022490"/>
    </source>
</evidence>
<dbReference type="InterPro" id="IPR001645">
    <property type="entry name" value="Folylpolyglutamate_synth"/>
</dbReference>
<dbReference type="GO" id="GO:0005829">
    <property type="term" value="C:cytosol"/>
    <property type="evidence" value="ECO:0007669"/>
    <property type="project" value="TreeGrafter"/>
</dbReference>
<dbReference type="GO" id="GO:0006730">
    <property type="term" value="P:one-carbon metabolic process"/>
    <property type="evidence" value="ECO:0007669"/>
    <property type="project" value="UniProtKB-KW"/>
</dbReference>
<evidence type="ECO:0000313" key="20">
    <source>
        <dbReference type="EMBL" id="KAK5527601.1"/>
    </source>
</evidence>
<keyword evidence="6" id="KW-0963">Cytoplasm</keyword>
<reference evidence="20 21" key="1">
    <citation type="submission" date="2023-06" db="EMBL/GenBank/DDBJ databases">
        <title>Black Yeasts Isolated from many extreme environments.</title>
        <authorList>
            <person name="Coleine C."/>
            <person name="Stajich J.E."/>
            <person name="Selbmann L."/>
        </authorList>
    </citation>
    <scope>NUCLEOTIDE SEQUENCE [LARGE SCALE GENOMIC DNA]</scope>
    <source>
        <strain evidence="20 21">CCFEE 5887</strain>
    </source>
</reference>
<feature type="binding site" evidence="19">
    <location>
        <position position="158"/>
    </location>
    <ligand>
        <name>Mg(2+)</name>
        <dbReference type="ChEBI" id="CHEBI:18420"/>
        <label>1</label>
    </ligand>
</feature>
<evidence type="ECO:0000256" key="5">
    <source>
        <dbReference type="ARBA" id="ARBA00008276"/>
    </source>
</evidence>
<evidence type="ECO:0000256" key="2">
    <source>
        <dbReference type="ARBA" id="ARBA00004305"/>
    </source>
</evidence>
<evidence type="ECO:0000256" key="17">
    <source>
        <dbReference type="PIRNR" id="PIRNR038895"/>
    </source>
</evidence>
<comment type="catalytic activity">
    <reaction evidence="16 17">
        <text>(6S)-5,6,7,8-tetrahydrofolyl-(gamma-L-Glu)(n) + L-glutamate + ATP = (6S)-5,6,7,8-tetrahydrofolyl-(gamma-L-Glu)(n+1) + ADP + phosphate + H(+)</text>
        <dbReference type="Rhea" id="RHEA:10580"/>
        <dbReference type="Rhea" id="RHEA-COMP:14738"/>
        <dbReference type="Rhea" id="RHEA-COMP:14740"/>
        <dbReference type="ChEBI" id="CHEBI:15378"/>
        <dbReference type="ChEBI" id="CHEBI:29985"/>
        <dbReference type="ChEBI" id="CHEBI:30616"/>
        <dbReference type="ChEBI" id="CHEBI:43474"/>
        <dbReference type="ChEBI" id="CHEBI:141005"/>
        <dbReference type="ChEBI" id="CHEBI:456216"/>
        <dbReference type="EC" id="6.3.2.17"/>
    </reaction>
</comment>
<evidence type="ECO:0000313" key="21">
    <source>
        <dbReference type="Proteomes" id="UP001345827"/>
    </source>
</evidence>
<protein>
    <recommendedName>
        <fullName evidence="17">Folylpolyglutamate synthase</fullName>
        <ecNumber evidence="17">6.3.2.17</ecNumber>
    </recommendedName>
    <alternativeName>
        <fullName evidence="17">Folylpoly-gamma-glutamate synthetase</fullName>
    </alternativeName>
    <alternativeName>
        <fullName evidence="17">Tetrahydrofolylpolyglutamate synthase</fullName>
    </alternativeName>
</protein>
<evidence type="ECO:0000256" key="19">
    <source>
        <dbReference type="PIRSR" id="PIRSR038895-2"/>
    </source>
</evidence>
<keyword evidence="21" id="KW-1185">Reference proteome</keyword>
<evidence type="ECO:0000256" key="12">
    <source>
        <dbReference type="ARBA" id="ARBA00022840"/>
    </source>
</evidence>
<sequence>MERNYWSALRYLNGRKAGARKSIDEMRGSDDMIKWLELIGHSVSDLDKLRMIHVSGTKGKGSTCAFASSLLLAHGEISGFPRTIGLYSSPHMRNIRERIRINNKPISEELFTKRFFEVWDKLPGWATPLLDIPRYLQLLTLVSYHVFITEKVDVAIYETHLGGEFDATNVVQRPIVTAVTSIAMDHVHLLGPTIENIAWHKSGIFKPGSLAFSAFQPPAVAAVLGKRAVEKNTILEFVDIDHTLPADDVLRPCVQRQNCSLALTLARNWLRLVTDGQNVLTSQAIENGVKNFCWPGRFEIITEGNIEWYLDGAHNESSLSHAVQWYAEATSESDKGRDRVRILIFSHFSQRDGTALLRCIAESMQEHNIYLQHIILTSYDERRDGNTRIDRNLKNRFSQEVQNRYAKTWKSLAPHVTISSERTIEEALGRAREIGKVHGAQALITGSLHLVSGALCLLDPDNHKHSS</sequence>
<dbReference type="GO" id="GO:0005524">
    <property type="term" value="F:ATP binding"/>
    <property type="evidence" value="ECO:0007669"/>
    <property type="project" value="UniProtKB-KW"/>
</dbReference>
<evidence type="ECO:0000256" key="10">
    <source>
        <dbReference type="ARBA" id="ARBA00022741"/>
    </source>
</evidence>
<keyword evidence="9 19" id="KW-0479">Metal-binding</keyword>
<comment type="cofactor">
    <cofactor evidence="17">
        <name>a monovalent cation</name>
        <dbReference type="ChEBI" id="CHEBI:60242"/>
    </cofactor>
    <text evidence="17">A monovalent cation.</text>
</comment>
<evidence type="ECO:0000256" key="3">
    <source>
        <dbReference type="ARBA" id="ARBA00004496"/>
    </source>
</evidence>
<name>A0AAV9PQB1_9PEZI</name>
<keyword evidence="8 17" id="KW-0436">Ligase</keyword>
<comment type="similarity">
    <text evidence="5 17">Belongs to the folylpolyglutamate synthase family.</text>
</comment>
<evidence type="ECO:0000256" key="8">
    <source>
        <dbReference type="ARBA" id="ARBA00022598"/>
    </source>
</evidence>
<comment type="pathway">
    <text evidence="4 17">Cofactor biosynthesis; tetrahydrofolylpolyglutamate biosynthesis.</text>
</comment>
<evidence type="ECO:0000256" key="16">
    <source>
        <dbReference type="ARBA" id="ARBA00047493"/>
    </source>
</evidence>
<keyword evidence="14" id="KW-0496">Mitochondrion</keyword>
<evidence type="ECO:0000256" key="4">
    <source>
        <dbReference type="ARBA" id="ARBA00005150"/>
    </source>
</evidence>
<dbReference type="PANTHER" id="PTHR11136">
    <property type="entry name" value="FOLYLPOLYGLUTAMATE SYNTHASE-RELATED"/>
    <property type="match status" value="1"/>
</dbReference>
<evidence type="ECO:0000256" key="1">
    <source>
        <dbReference type="ARBA" id="ARBA00004273"/>
    </source>
</evidence>
<evidence type="ECO:0000256" key="14">
    <source>
        <dbReference type="ARBA" id="ARBA00023128"/>
    </source>
</evidence>
<feature type="binding site" evidence="19">
    <location>
        <position position="186"/>
    </location>
    <ligand>
        <name>Mg(2+)</name>
        <dbReference type="ChEBI" id="CHEBI:18420"/>
        <label>1</label>
    </ligand>
</feature>
<keyword evidence="15" id="KW-0472">Membrane</keyword>
<keyword evidence="13 19" id="KW-0460">Magnesium</keyword>
<proteinExistence type="inferred from homology"/>
<accession>A0AAV9PQB1</accession>
<dbReference type="Gene3D" id="3.90.190.20">
    <property type="entry name" value="Mur ligase, C-terminal domain"/>
    <property type="match status" value="1"/>
</dbReference>
<dbReference type="GO" id="GO:0004326">
    <property type="term" value="F:tetrahydrofolylpolyglutamate synthase activity"/>
    <property type="evidence" value="ECO:0007669"/>
    <property type="project" value="UniProtKB-EC"/>
</dbReference>
<feature type="binding site" evidence="19">
    <location>
        <position position="89"/>
    </location>
    <ligand>
        <name>Mg(2+)</name>
        <dbReference type="ChEBI" id="CHEBI:18420"/>
        <label>1</label>
    </ligand>
</feature>
<evidence type="ECO:0000256" key="15">
    <source>
        <dbReference type="ARBA" id="ARBA00023136"/>
    </source>
</evidence>
<evidence type="ECO:0000256" key="7">
    <source>
        <dbReference type="ARBA" id="ARBA00022563"/>
    </source>
</evidence>
<evidence type="ECO:0000256" key="9">
    <source>
        <dbReference type="ARBA" id="ARBA00022723"/>
    </source>
</evidence>
<dbReference type="AlphaFoldDB" id="A0AAV9PQB1"/>
<keyword evidence="12 18" id="KW-0067">ATP-binding</keyword>
<dbReference type="SUPFAM" id="SSF53623">
    <property type="entry name" value="MurD-like peptide ligases, catalytic domain"/>
    <property type="match status" value="1"/>
</dbReference>
<dbReference type="GO" id="GO:0005759">
    <property type="term" value="C:mitochondrial matrix"/>
    <property type="evidence" value="ECO:0007669"/>
    <property type="project" value="UniProtKB-SubCell"/>
</dbReference>
<dbReference type="InterPro" id="IPR036565">
    <property type="entry name" value="Mur-like_cat_sf"/>
</dbReference>
<evidence type="ECO:0000256" key="13">
    <source>
        <dbReference type="ARBA" id="ARBA00022842"/>
    </source>
</evidence>